<dbReference type="Gene3D" id="1.10.10.10">
    <property type="entry name" value="Winged helix-like DNA-binding domain superfamily/Winged helix DNA-binding domain"/>
    <property type="match status" value="1"/>
</dbReference>
<dbReference type="Proteomes" id="UP000252733">
    <property type="component" value="Unassembled WGS sequence"/>
</dbReference>
<dbReference type="GO" id="GO:0003700">
    <property type="term" value="F:DNA-binding transcription factor activity"/>
    <property type="evidence" value="ECO:0007669"/>
    <property type="project" value="InterPro"/>
</dbReference>
<dbReference type="Pfam" id="PF07702">
    <property type="entry name" value="UTRA"/>
    <property type="match status" value="1"/>
</dbReference>
<evidence type="ECO:0000313" key="6">
    <source>
        <dbReference type="Proteomes" id="UP000252733"/>
    </source>
</evidence>
<keyword evidence="1" id="KW-0805">Transcription regulation</keyword>
<dbReference type="PROSITE" id="PS50949">
    <property type="entry name" value="HTH_GNTR"/>
    <property type="match status" value="1"/>
</dbReference>
<dbReference type="EMBL" id="QPIZ01000015">
    <property type="protein sequence ID" value="RCW32526.1"/>
    <property type="molecule type" value="Genomic_DNA"/>
</dbReference>
<dbReference type="GO" id="GO:0003677">
    <property type="term" value="F:DNA binding"/>
    <property type="evidence" value="ECO:0007669"/>
    <property type="project" value="UniProtKB-KW"/>
</dbReference>
<dbReference type="SUPFAM" id="SSF64288">
    <property type="entry name" value="Chorismate lyase-like"/>
    <property type="match status" value="1"/>
</dbReference>
<keyword evidence="3" id="KW-0804">Transcription</keyword>
<evidence type="ECO:0000259" key="4">
    <source>
        <dbReference type="PROSITE" id="PS50949"/>
    </source>
</evidence>
<name>A0A368UUQ4_9BACT</name>
<dbReference type="SMART" id="SM00866">
    <property type="entry name" value="UTRA"/>
    <property type="match status" value="1"/>
</dbReference>
<keyword evidence="6" id="KW-1185">Reference proteome</keyword>
<dbReference type="SUPFAM" id="SSF46785">
    <property type="entry name" value="Winged helix' DNA-binding domain"/>
    <property type="match status" value="1"/>
</dbReference>
<dbReference type="InterPro" id="IPR036390">
    <property type="entry name" value="WH_DNA-bd_sf"/>
</dbReference>
<dbReference type="PRINTS" id="PR00035">
    <property type="entry name" value="HTHGNTR"/>
</dbReference>
<dbReference type="InterPro" id="IPR028978">
    <property type="entry name" value="Chorismate_lyase_/UTRA_dom_sf"/>
</dbReference>
<dbReference type="PANTHER" id="PTHR44846:SF1">
    <property type="entry name" value="MANNOSYL-D-GLYCERATE TRANSPORT_METABOLISM SYSTEM REPRESSOR MNGR-RELATED"/>
    <property type="match status" value="1"/>
</dbReference>
<evidence type="ECO:0000256" key="3">
    <source>
        <dbReference type="ARBA" id="ARBA00023163"/>
    </source>
</evidence>
<dbReference type="Gene3D" id="3.40.1410.10">
    <property type="entry name" value="Chorismate lyase-like"/>
    <property type="match status" value="1"/>
</dbReference>
<reference evidence="5 6" key="1">
    <citation type="submission" date="2018-07" db="EMBL/GenBank/DDBJ databases">
        <title>Freshwater and sediment microbial communities from various areas in North America, analyzing microbe dynamics in response to fracking.</title>
        <authorList>
            <person name="Lamendella R."/>
        </authorList>
    </citation>
    <scope>NUCLEOTIDE SEQUENCE [LARGE SCALE GENOMIC DNA]</scope>
    <source>
        <strain evidence="5 6">160A</strain>
    </source>
</reference>
<dbReference type="GO" id="GO:0045892">
    <property type="term" value="P:negative regulation of DNA-templated transcription"/>
    <property type="evidence" value="ECO:0007669"/>
    <property type="project" value="TreeGrafter"/>
</dbReference>
<dbReference type="InterPro" id="IPR011663">
    <property type="entry name" value="UTRA"/>
</dbReference>
<comment type="caution">
    <text evidence="5">The sequence shown here is derived from an EMBL/GenBank/DDBJ whole genome shotgun (WGS) entry which is preliminary data.</text>
</comment>
<evidence type="ECO:0000256" key="1">
    <source>
        <dbReference type="ARBA" id="ARBA00023015"/>
    </source>
</evidence>
<dbReference type="SMART" id="SM00345">
    <property type="entry name" value="HTH_GNTR"/>
    <property type="match status" value="1"/>
</dbReference>
<dbReference type="InterPro" id="IPR050679">
    <property type="entry name" value="Bact_HTH_transcr_reg"/>
</dbReference>
<keyword evidence="2" id="KW-0238">DNA-binding</keyword>
<dbReference type="InterPro" id="IPR036388">
    <property type="entry name" value="WH-like_DNA-bd_sf"/>
</dbReference>
<sequence>MEEKTIPHYRRLYEQLRKSIVDGLYKEGDLLPSENELCTIHQLTRPTVRKALDLLTHEGFIKKQQGLGSIVHKMPKGIGILSIAGTTNAIGKKNLVTITLVKPEVKAWPDDFFFPLTEEQRSLGCIYFERIRSVNDRPIFYEQTYLPNINLPRFTTRNLNNKSLFDLLRQNYQLEVKGGEQYIKAVEAQSAGVCDCLEIKAGQPILYLSRKLETNRVGFSFYSFMYCNTNDYSLYGIF</sequence>
<dbReference type="PANTHER" id="PTHR44846">
    <property type="entry name" value="MANNOSYL-D-GLYCERATE TRANSPORT/METABOLISM SYSTEM REPRESSOR MNGR-RELATED"/>
    <property type="match status" value="1"/>
</dbReference>
<accession>A0A368UUQ4</accession>
<dbReference type="Pfam" id="PF00392">
    <property type="entry name" value="GntR"/>
    <property type="match status" value="1"/>
</dbReference>
<dbReference type="InterPro" id="IPR000524">
    <property type="entry name" value="Tscrpt_reg_HTH_GntR"/>
</dbReference>
<dbReference type="CDD" id="cd07377">
    <property type="entry name" value="WHTH_GntR"/>
    <property type="match status" value="1"/>
</dbReference>
<proteinExistence type="predicted"/>
<protein>
    <submittedName>
        <fullName evidence="5">GntR family transcriptional regulator/GntR family frlABCD operon transcriptional regulator</fullName>
    </submittedName>
</protein>
<organism evidence="5 6">
    <name type="scientific">Marinilabilia salmonicolor</name>
    <dbReference type="NCBI Taxonomy" id="989"/>
    <lineage>
        <taxon>Bacteria</taxon>
        <taxon>Pseudomonadati</taxon>
        <taxon>Bacteroidota</taxon>
        <taxon>Bacteroidia</taxon>
        <taxon>Marinilabiliales</taxon>
        <taxon>Marinilabiliaceae</taxon>
        <taxon>Marinilabilia</taxon>
    </lineage>
</organism>
<evidence type="ECO:0000313" key="5">
    <source>
        <dbReference type="EMBL" id="RCW32526.1"/>
    </source>
</evidence>
<feature type="domain" description="HTH gntR-type" evidence="4">
    <location>
        <begin position="6"/>
        <end position="74"/>
    </location>
</feature>
<evidence type="ECO:0000256" key="2">
    <source>
        <dbReference type="ARBA" id="ARBA00023125"/>
    </source>
</evidence>
<gene>
    <name evidence="5" type="ORF">DFO77_11571</name>
</gene>
<dbReference type="RefSeq" id="WP_114437285.1">
    <property type="nucleotide sequence ID" value="NZ_QPIZ01000015.1"/>
</dbReference>
<dbReference type="AlphaFoldDB" id="A0A368UUQ4"/>